<protein>
    <submittedName>
        <fullName evidence="1">Uncharacterized protein</fullName>
    </submittedName>
</protein>
<keyword evidence="2" id="KW-1185">Reference proteome</keyword>
<dbReference type="AlphaFoldDB" id="A0A4Z2ICK7"/>
<proteinExistence type="predicted"/>
<dbReference type="Proteomes" id="UP000314294">
    <property type="component" value="Unassembled WGS sequence"/>
</dbReference>
<reference evidence="1 2" key="1">
    <citation type="submission" date="2019-03" db="EMBL/GenBank/DDBJ databases">
        <title>First draft genome of Liparis tanakae, snailfish: a comprehensive survey of snailfish specific genes.</title>
        <authorList>
            <person name="Kim W."/>
            <person name="Song I."/>
            <person name="Jeong J.-H."/>
            <person name="Kim D."/>
            <person name="Kim S."/>
            <person name="Ryu S."/>
            <person name="Song J.Y."/>
            <person name="Lee S.K."/>
        </authorList>
    </citation>
    <scope>NUCLEOTIDE SEQUENCE [LARGE SCALE GENOMIC DNA]</scope>
    <source>
        <tissue evidence="1">Muscle</tissue>
    </source>
</reference>
<gene>
    <name evidence="1" type="ORF">EYF80_014043</name>
</gene>
<evidence type="ECO:0000313" key="2">
    <source>
        <dbReference type="Proteomes" id="UP000314294"/>
    </source>
</evidence>
<dbReference type="EMBL" id="SRLO01000100">
    <property type="protein sequence ID" value="TNN75680.1"/>
    <property type="molecule type" value="Genomic_DNA"/>
</dbReference>
<comment type="caution">
    <text evidence="1">The sequence shown here is derived from an EMBL/GenBank/DDBJ whole genome shotgun (WGS) entry which is preliminary data.</text>
</comment>
<evidence type="ECO:0000313" key="1">
    <source>
        <dbReference type="EMBL" id="TNN75680.1"/>
    </source>
</evidence>
<accession>A0A4Z2ICK7</accession>
<organism evidence="1 2">
    <name type="scientific">Liparis tanakae</name>
    <name type="common">Tanaka's snailfish</name>
    <dbReference type="NCBI Taxonomy" id="230148"/>
    <lineage>
        <taxon>Eukaryota</taxon>
        <taxon>Metazoa</taxon>
        <taxon>Chordata</taxon>
        <taxon>Craniata</taxon>
        <taxon>Vertebrata</taxon>
        <taxon>Euteleostomi</taxon>
        <taxon>Actinopterygii</taxon>
        <taxon>Neopterygii</taxon>
        <taxon>Teleostei</taxon>
        <taxon>Neoteleostei</taxon>
        <taxon>Acanthomorphata</taxon>
        <taxon>Eupercaria</taxon>
        <taxon>Perciformes</taxon>
        <taxon>Cottioidei</taxon>
        <taxon>Cottales</taxon>
        <taxon>Liparidae</taxon>
        <taxon>Liparis</taxon>
    </lineage>
</organism>
<name>A0A4Z2ICK7_9TELE</name>
<sequence length="148" mass="15995">MATQVDGNLPVIGQHQLVLLFGEVQRAKPVGLVVRVDVIGVEVVAQGKRVQLDHLVGDTWDSCRVILESGQRGAAARMFHRRVVFAPLVEGPEALSGAMGSVPSQGIVLLSNRVPALVLVHDDRMLVGVLLQDADVRADQLQQVQLLR</sequence>